<sequence>MHWLLGSSGALSIRTGYRNLCSVKHHRAESGDARPAFISLGLINSGIDGLAPKGVHAFSYTIIQSHSVAPIWIILTKGQFPCQTRLTRINALPAVRLILDILNSASTLFFLRIPPSSGGMPSLRAMRIGTSRSCALF</sequence>
<evidence type="ECO:0000313" key="2">
    <source>
        <dbReference type="Proteomes" id="UP000500791"/>
    </source>
</evidence>
<dbReference type="RefSeq" id="WP_166188361.1">
    <property type="nucleotide sequence ID" value="NZ_CP049811.1"/>
</dbReference>
<accession>A0A6G7VIN2</accession>
<dbReference type="EMBL" id="CP049811">
    <property type="protein sequence ID" value="QIK39750.1"/>
    <property type="molecule type" value="Genomic_DNA"/>
</dbReference>
<dbReference type="KEGG" id="mon:G8E03_02595"/>
<protein>
    <submittedName>
        <fullName evidence="1">Uncharacterized protein</fullName>
    </submittedName>
</protein>
<organism evidence="1 2">
    <name type="scientific">Pontivivens nitratireducens</name>
    <dbReference type="NCBI Taxonomy" id="2758038"/>
    <lineage>
        <taxon>Bacteria</taxon>
        <taxon>Pseudomonadati</taxon>
        <taxon>Pseudomonadota</taxon>
        <taxon>Alphaproteobacteria</taxon>
        <taxon>Rhodobacterales</taxon>
        <taxon>Paracoccaceae</taxon>
        <taxon>Pontivivens</taxon>
    </lineage>
</organism>
<keyword evidence="2" id="KW-1185">Reference proteome</keyword>
<evidence type="ECO:0000313" key="1">
    <source>
        <dbReference type="EMBL" id="QIK39750.1"/>
    </source>
</evidence>
<dbReference type="AlphaFoldDB" id="A0A6G7VIN2"/>
<gene>
    <name evidence="1" type="ORF">G8E03_02595</name>
</gene>
<dbReference type="Proteomes" id="UP000500791">
    <property type="component" value="Chromosome"/>
</dbReference>
<proteinExistence type="predicted"/>
<reference evidence="1 2" key="1">
    <citation type="submission" date="2020-03" db="EMBL/GenBank/DDBJ databases">
        <title>Complete genome sequence of Monaibacterium sp. ALG8 with diverse plasmids.</title>
        <authorList>
            <person name="Sun C."/>
        </authorList>
    </citation>
    <scope>NUCLEOTIDE SEQUENCE [LARGE SCALE GENOMIC DNA]</scope>
    <source>
        <strain evidence="1 2">ALG8</strain>
    </source>
</reference>
<name>A0A6G7VIN2_9RHOB</name>